<dbReference type="InterPro" id="IPR020846">
    <property type="entry name" value="MFS_dom"/>
</dbReference>
<dbReference type="Pfam" id="PF07690">
    <property type="entry name" value="MFS_1"/>
    <property type="match status" value="1"/>
</dbReference>
<name>A0ABV8GFG3_9ACTN</name>
<dbReference type="PANTHER" id="PTHR43124">
    <property type="entry name" value="PURINE EFFLUX PUMP PBUE"/>
    <property type="match status" value="1"/>
</dbReference>
<dbReference type="CDD" id="cd17324">
    <property type="entry name" value="MFS_NepI_like"/>
    <property type="match status" value="1"/>
</dbReference>
<evidence type="ECO:0000256" key="6">
    <source>
        <dbReference type="SAM" id="Phobius"/>
    </source>
</evidence>
<reference evidence="9" key="1">
    <citation type="journal article" date="2019" name="Int. J. Syst. Evol. Microbiol.">
        <title>The Global Catalogue of Microorganisms (GCM) 10K type strain sequencing project: providing services to taxonomists for standard genome sequencing and annotation.</title>
        <authorList>
            <consortium name="The Broad Institute Genomics Platform"/>
            <consortium name="The Broad Institute Genome Sequencing Center for Infectious Disease"/>
            <person name="Wu L."/>
            <person name="Ma J."/>
        </authorList>
    </citation>
    <scope>NUCLEOTIDE SEQUENCE [LARGE SCALE GENOMIC DNA]</scope>
    <source>
        <strain evidence="9">TBRC 1276</strain>
    </source>
</reference>
<evidence type="ECO:0000313" key="8">
    <source>
        <dbReference type="EMBL" id="MFC4012677.1"/>
    </source>
</evidence>
<feature type="transmembrane region" description="Helical" evidence="6">
    <location>
        <begin position="21"/>
        <end position="41"/>
    </location>
</feature>
<feature type="transmembrane region" description="Helical" evidence="6">
    <location>
        <begin position="85"/>
        <end position="103"/>
    </location>
</feature>
<protein>
    <submittedName>
        <fullName evidence="8">MFS transporter</fullName>
    </submittedName>
</protein>
<evidence type="ECO:0000256" key="1">
    <source>
        <dbReference type="ARBA" id="ARBA00004651"/>
    </source>
</evidence>
<dbReference type="InterPro" id="IPR050189">
    <property type="entry name" value="MFS_Efflux_Transporters"/>
</dbReference>
<keyword evidence="4 6" id="KW-1133">Transmembrane helix</keyword>
<dbReference type="PROSITE" id="PS50850">
    <property type="entry name" value="MFS"/>
    <property type="match status" value="1"/>
</dbReference>
<evidence type="ECO:0000256" key="4">
    <source>
        <dbReference type="ARBA" id="ARBA00022989"/>
    </source>
</evidence>
<dbReference type="RefSeq" id="WP_379532580.1">
    <property type="nucleotide sequence ID" value="NZ_JBHSBI010000023.1"/>
</dbReference>
<feature type="transmembrane region" description="Helical" evidence="6">
    <location>
        <begin position="53"/>
        <end position="73"/>
    </location>
</feature>
<dbReference type="SUPFAM" id="SSF103473">
    <property type="entry name" value="MFS general substrate transporter"/>
    <property type="match status" value="1"/>
</dbReference>
<organism evidence="8 9">
    <name type="scientific">Nonomuraea purpurea</name>
    <dbReference type="NCBI Taxonomy" id="1849276"/>
    <lineage>
        <taxon>Bacteria</taxon>
        <taxon>Bacillati</taxon>
        <taxon>Actinomycetota</taxon>
        <taxon>Actinomycetes</taxon>
        <taxon>Streptosporangiales</taxon>
        <taxon>Streptosporangiaceae</taxon>
        <taxon>Nonomuraea</taxon>
    </lineage>
</organism>
<evidence type="ECO:0000313" key="9">
    <source>
        <dbReference type="Proteomes" id="UP001595851"/>
    </source>
</evidence>
<evidence type="ECO:0000256" key="3">
    <source>
        <dbReference type="ARBA" id="ARBA00022692"/>
    </source>
</evidence>
<evidence type="ECO:0000259" key="7">
    <source>
        <dbReference type="PROSITE" id="PS50850"/>
    </source>
</evidence>
<feature type="transmembrane region" description="Helical" evidence="6">
    <location>
        <begin position="310"/>
        <end position="328"/>
    </location>
</feature>
<feature type="transmembrane region" description="Helical" evidence="6">
    <location>
        <begin position="340"/>
        <end position="362"/>
    </location>
</feature>
<comment type="caution">
    <text evidence="8">The sequence shown here is derived from an EMBL/GenBank/DDBJ whole genome shotgun (WGS) entry which is preliminary data.</text>
</comment>
<feature type="transmembrane region" description="Helical" evidence="6">
    <location>
        <begin position="285"/>
        <end position="304"/>
    </location>
</feature>
<dbReference type="EMBL" id="JBHSBI010000023">
    <property type="protein sequence ID" value="MFC4012677.1"/>
    <property type="molecule type" value="Genomic_DNA"/>
</dbReference>
<dbReference type="PANTHER" id="PTHR43124:SF3">
    <property type="entry name" value="CHLORAMPHENICOL EFFLUX PUMP RV0191"/>
    <property type="match status" value="1"/>
</dbReference>
<sequence>MTLDTATRPLAPTAKFPIGSLVLLGIAVFVTVTAETLPAGLMPEMAADFGVDSVQIGLLISVWALTVIVTSIPLTRLFARFDRRLVLGVALAGFAVANLATALSPDYGFAVATRVLGAVTHGVFWAIVIVYTTSLLTPKQLGRGLSIVTGGVTAAAVVGFPSGAALAQLVGWRVAFVVLATVSLLIAAAILVKMPARRPEPATTAQRSAGFRRDPSLPALLAFGAASVLIALGQYATFTYVRSYLEGAAMIDAEWSAGLLFIYGLAGLGGVAVAGFVADRFPRGGLVVATAAFAVVFAVLTFAAGSLVSVIIALVVWGAAFGAVLPLLQTAQMRAATERTRALASAGMMVLFNVGVAVGPWLGGVVGGQRAPTMTTAMSAVVMVIATVAGVVGMTLLGHRTDGRR</sequence>
<dbReference type="Gene3D" id="1.20.1250.20">
    <property type="entry name" value="MFS general substrate transporter like domains"/>
    <property type="match status" value="1"/>
</dbReference>
<feature type="transmembrane region" description="Helical" evidence="6">
    <location>
        <begin position="170"/>
        <end position="192"/>
    </location>
</feature>
<evidence type="ECO:0000256" key="2">
    <source>
        <dbReference type="ARBA" id="ARBA00022475"/>
    </source>
</evidence>
<feature type="transmembrane region" description="Helical" evidence="6">
    <location>
        <begin position="257"/>
        <end position="278"/>
    </location>
</feature>
<feature type="domain" description="Major facilitator superfamily (MFS) profile" evidence="7">
    <location>
        <begin position="20"/>
        <end position="402"/>
    </location>
</feature>
<proteinExistence type="predicted"/>
<comment type="subcellular location">
    <subcellularLocation>
        <location evidence="1">Cell membrane</location>
        <topology evidence="1">Multi-pass membrane protein</topology>
    </subcellularLocation>
</comment>
<dbReference type="InterPro" id="IPR036259">
    <property type="entry name" value="MFS_trans_sf"/>
</dbReference>
<gene>
    <name evidence="8" type="ORF">ACFOY2_35970</name>
</gene>
<evidence type="ECO:0000256" key="5">
    <source>
        <dbReference type="ARBA" id="ARBA00023136"/>
    </source>
</evidence>
<feature type="transmembrane region" description="Helical" evidence="6">
    <location>
        <begin position="109"/>
        <end position="132"/>
    </location>
</feature>
<keyword evidence="3 6" id="KW-0812">Transmembrane</keyword>
<keyword evidence="9" id="KW-1185">Reference proteome</keyword>
<feature type="transmembrane region" description="Helical" evidence="6">
    <location>
        <begin position="144"/>
        <end position="164"/>
    </location>
</feature>
<accession>A0ABV8GFG3</accession>
<feature type="transmembrane region" description="Helical" evidence="6">
    <location>
        <begin position="217"/>
        <end position="237"/>
    </location>
</feature>
<dbReference type="InterPro" id="IPR011701">
    <property type="entry name" value="MFS"/>
</dbReference>
<feature type="transmembrane region" description="Helical" evidence="6">
    <location>
        <begin position="374"/>
        <end position="397"/>
    </location>
</feature>
<dbReference type="Proteomes" id="UP001595851">
    <property type="component" value="Unassembled WGS sequence"/>
</dbReference>
<keyword evidence="5 6" id="KW-0472">Membrane</keyword>
<keyword evidence="2" id="KW-1003">Cell membrane</keyword>